<proteinExistence type="predicted"/>
<reference evidence="2" key="1">
    <citation type="submission" date="2022-10" db="EMBL/GenBank/DDBJ databases">
        <authorList>
            <person name="Kim H.S."/>
            <person name="Kim J.-S."/>
            <person name="Suh M.K."/>
            <person name="Eom M.K."/>
            <person name="Lee J.-S."/>
        </authorList>
    </citation>
    <scope>NUCLEOTIDE SEQUENCE</scope>
    <source>
        <strain evidence="2">LIP-5</strain>
    </source>
</reference>
<dbReference type="RefSeq" id="WP_263037801.1">
    <property type="nucleotide sequence ID" value="NZ_JAOTPL010000008.1"/>
</dbReference>
<accession>A0AAE3ILF2</accession>
<evidence type="ECO:0000313" key="2">
    <source>
        <dbReference type="EMBL" id="MCU7694315.1"/>
    </source>
</evidence>
<keyword evidence="1" id="KW-0472">Membrane</keyword>
<name>A0AAE3ILF2_9BACT</name>
<dbReference type="AlphaFoldDB" id="A0AAE3ILF2"/>
<dbReference type="Proteomes" id="UP001209317">
    <property type="component" value="Unassembled WGS sequence"/>
</dbReference>
<keyword evidence="1" id="KW-0812">Transmembrane</keyword>
<sequence>MDRRDLVLNYLREKYYQPNLSAEVARNLDMSEDELINNIHLINRENNGLVVLREGMGKNKYVLSLRPNSEQEISDFLNRGGFSNDTLTQEDEAPKTAVAAPAVQVVKQGGAYKWIAIAALLFSLAALGLSVYNYLLLGGYL</sequence>
<protein>
    <submittedName>
        <fullName evidence="2">Uncharacterized protein</fullName>
    </submittedName>
</protein>
<keyword evidence="1" id="KW-1133">Transmembrane helix</keyword>
<dbReference type="EMBL" id="JAOTPL010000008">
    <property type="protein sequence ID" value="MCU7694315.1"/>
    <property type="molecule type" value="Genomic_DNA"/>
</dbReference>
<gene>
    <name evidence="2" type="ORF">OD355_07285</name>
</gene>
<evidence type="ECO:0000256" key="1">
    <source>
        <dbReference type="SAM" id="Phobius"/>
    </source>
</evidence>
<comment type="caution">
    <text evidence="2">The sequence shown here is derived from an EMBL/GenBank/DDBJ whole genome shotgun (WGS) entry which is preliminary data.</text>
</comment>
<organism evidence="2 3">
    <name type="scientific">Haoranjiania flava</name>
    <dbReference type="NCBI Taxonomy" id="1856322"/>
    <lineage>
        <taxon>Bacteria</taxon>
        <taxon>Pseudomonadati</taxon>
        <taxon>Bacteroidota</taxon>
        <taxon>Chitinophagia</taxon>
        <taxon>Chitinophagales</taxon>
        <taxon>Chitinophagaceae</taxon>
        <taxon>Haoranjiania</taxon>
    </lineage>
</organism>
<evidence type="ECO:0000313" key="3">
    <source>
        <dbReference type="Proteomes" id="UP001209317"/>
    </source>
</evidence>
<feature type="transmembrane region" description="Helical" evidence="1">
    <location>
        <begin position="114"/>
        <end position="135"/>
    </location>
</feature>
<keyword evidence="3" id="KW-1185">Reference proteome</keyword>